<protein>
    <submittedName>
        <fullName evidence="5">MarR family winged helix-turn-helix transcriptional regulator</fullName>
    </submittedName>
</protein>
<keyword evidence="1" id="KW-0805">Transcription regulation</keyword>
<organism evidence="5 6">
    <name type="scientific">Streptomyces fragilis</name>
    <dbReference type="NCBI Taxonomy" id="67301"/>
    <lineage>
        <taxon>Bacteria</taxon>
        <taxon>Bacillati</taxon>
        <taxon>Actinomycetota</taxon>
        <taxon>Actinomycetes</taxon>
        <taxon>Kitasatosporales</taxon>
        <taxon>Streptomycetaceae</taxon>
        <taxon>Streptomyces</taxon>
    </lineage>
</organism>
<dbReference type="InterPro" id="IPR036390">
    <property type="entry name" value="WH_DNA-bd_sf"/>
</dbReference>
<sequence length="155" mass="16959">MKDAPLLSHRIGYLLKQAQGRLSAELGEALAPFRLHPRELAVLAVIHASGEQPSQMELAEWICLDRTSMVGAIDSLERNGYVERRRSDQDRRRNVITLTPEGERCLAEAEQARERVERSFLAPLDPQAAAALVDALATLHRAHGAGPATHPGCPG</sequence>
<proteinExistence type="predicted"/>
<keyword evidence="6" id="KW-1185">Reference proteome</keyword>
<accession>A0ABV2YJN1</accession>
<dbReference type="PROSITE" id="PS50995">
    <property type="entry name" value="HTH_MARR_2"/>
    <property type="match status" value="1"/>
</dbReference>
<dbReference type="PROSITE" id="PS01117">
    <property type="entry name" value="HTH_MARR_1"/>
    <property type="match status" value="1"/>
</dbReference>
<evidence type="ECO:0000256" key="3">
    <source>
        <dbReference type="ARBA" id="ARBA00023163"/>
    </source>
</evidence>
<comment type="caution">
    <text evidence="5">The sequence shown here is derived from an EMBL/GenBank/DDBJ whole genome shotgun (WGS) entry which is preliminary data.</text>
</comment>
<dbReference type="SUPFAM" id="SSF46785">
    <property type="entry name" value="Winged helix' DNA-binding domain"/>
    <property type="match status" value="1"/>
</dbReference>
<dbReference type="InterPro" id="IPR000835">
    <property type="entry name" value="HTH_MarR-typ"/>
</dbReference>
<dbReference type="RefSeq" id="WP_108954819.1">
    <property type="nucleotide sequence ID" value="NZ_BEVZ01000004.1"/>
</dbReference>
<dbReference type="InterPro" id="IPR023187">
    <property type="entry name" value="Tscrpt_reg_MarR-type_CS"/>
</dbReference>
<reference evidence="5 6" key="1">
    <citation type="submission" date="2024-06" db="EMBL/GenBank/DDBJ databases">
        <title>The Natural Products Discovery Center: Release of the First 8490 Sequenced Strains for Exploring Actinobacteria Biosynthetic Diversity.</title>
        <authorList>
            <person name="Kalkreuter E."/>
            <person name="Kautsar S.A."/>
            <person name="Yang D."/>
            <person name="Bader C.D."/>
            <person name="Teijaro C.N."/>
            <person name="Fluegel L."/>
            <person name="Davis C.M."/>
            <person name="Simpson J.R."/>
            <person name="Lauterbach L."/>
            <person name="Steele A.D."/>
            <person name="Gui C."/>
            <person name="Meng S."/>
            <person name="Li G."/>
            <person name="Viehrig K."/>
            <person name="Ye F."/>
            <person name="Su P."/>
            <person name="Kiefer A.F."/>
            <person name="Nichols A."/>
            <person name="Cepeda A.J."/>
            <person name="Yan W."/>
            <person name="Fan B."/>
            <person name="Jiang Y."/>
            <person name="Adhikari A."/>
            <person name="Zheng C.-J."/>
            <person name="Schuster L."/>
            <person name="Cowan T.M."/>
            <person name="Smanski M.J."/>
            <person name="Chevrette M.G."/>
            <person name="De Carvalho L.P.S."/>
            <person name="Shen B."/>
        </authorList>
    </citation>
    <scope>NUCLEOTIDE SEQUENCE [LARGE SCALE GENOMIC DNA]</scope>
    <source>
        <strain evidence="5 6">NPDC038104</strain>
    </source>
</reference>
<name>A0ABV2YJN1_9ACTN</name>
<evidence type="ECO:0000256" key="1">
    <source>
        <dbReference type="ARBA" id="ARBA00023015"/>
    </source>
</evidence>
<dbReference type="EMBL" id="JBEZUR010000025">
    <property type="protein sequence ID" value="MEU3555930.1"/>
    <property type="molecule type" value="Genomic_DNA"/>
</dbReference>
<dbReference type="Pfam" id="PF01047">
    <property type="entry name" value="MarR"/>
    <property type="match status" value="1"/>
</dbReference>
<keyword evidence="3" id="KW-0804">Transcription</keyword>
<evidence type="ECO:0000313" key="6">
    <source>
        <dbReference type="Proteomes" id="UP001550850"/>
    </source>
</evidence>
<dbReference type="SMART" id="SM00347">
    <property type="entry name" value="HTH_MARR"/>
    <property type="match status" value="1"/>
</dbReference>
<dbReference type="PANTHER" id="PTHR42756:SF1">
    <property type="entry name" value="TRANSCRIPTIONAL REPRESSOR OF EMRAB OPERON"/>
    <property type="match status" value="1"/>
</dbReference>
<feature type="domain" description="HTH marR-type" evidence="4">
    <location>
        <begin position="8"/>
        <end position="141"/>
    </location>
</feature>
<evidence type="ECO:0000259" key="4">
    <source>
        <dbReference type="PROSITE" id="PS50995"/>
    </source>
</evidence>
<dbReference type="Proteomes" id="UP001550850">
    <property type="component" value="Unassembled WGS sequence"/>
</dbReference>
<keyword evidence="2" id="KW-0238">DNA-binding</keyword>
<dbReference type="InterPro" id="IPR036388">
    <property type="entry name" value="WH-like_DNA-bd_sf"/>
</dbReference>
<dbReference type="PRINTS" id="PR00598">
    <property type="entry name" value="HTHMARR"/>
</dbReference>
<dbReference type="Gene3D" id="1.10.10.10">
    <property type="entry name" value="Winged helix-like DNA-binding domain superfamily/Winged helix DNA-binding domain"/>
    <property type="match status" value="1"/>
</dbReference>
<evidence type="ECO:0000256" key="2">
    <source>
        <dbReference type="ARBA" id="ARBA00023125"/>
    </source>
</evidence>
<gene>
    <name evidence="5" type="ORF">AB0E65_17200</name>
</gene>
<dbReference type="PANTHER" id="PTHR42756">
    <property type="entry name" value="TRANSCRIPTIONAL REGULATOR, MARR"/>
    <property type="match status" value="1"/>
</dbReference>
<evidence type="ECO:0000313" key="5">
    <source>
        <dbReference type="EMBL" id="MEU3555930.1"/>
    </source>
</evidence>